<evidence type="ECO:0000313" key="1">
    <source>
        <dbReference type="EMBL" id="MPM99054.1"/>
    </source>
</evidence>
<dbReference type="EMBL" id="VSSQ01045175">
    <property type="protein sequence ID" value="MPM99054.1"/>
    <property type="molecule type" value="Genomic_DNA"/>
</dbReference>
<gene>
    <name evidence="1" type="ORF">SDC9_146244</name>
</gene>
<dbReference type="AlphaFoldDB" id="A0A645EAJ0"/>
<sequence length="67" mass="7496">MGECLKMVELMYDCHLRCKVGKGYGFFQSGVSATHNNQSFVLEKIGIARGTIRNSPAFEFFFAGNIQ</sequence>
<organism evidence="1">
    <name type="scientific">bioreactor metagenome</name>
    <dbReference type="NCBI Taxonomy" id="1076179"/>
    <lineage>
        <taxon>unclassified sequences</taxon>
        <taxon>metagenomes</taxon>
        <taxon>ecological metagenomes</taxon>
    </lineage>
</organism>
<proteinExistence type="predicted"/>
<protein>
    <submittedName>
        <fullName evidence="1">Uncharacterized protein</fullName>
    </submittedName>
</protein>
<accession>A0A645EAJ0</accession>
<comment type="caution">
    <text evidence="1">The sequence shown here is derived from an EMBL/GenBank/DDBJ whole genome shotgun (WGS) entry which is preliminary data.</text>
</comment>
<name>A0A645EAJ0_9ZZZZ</name>
<reference evidence="1" key="1">
    <citation type="submission" date="2019-08" db="EMBL/GenBank/DDBJ databases">
        <authorList>
            <person name="Kucharzyk K."/>
            <person name="Murdoch R.W."/>
            <person name="Higgins S."/>
            <person name="Loffler F."/>
        </authorList>
    </citation>
    <scope>NUCLEOTIDE SEQUENCE</scope>
</reference>